<feature type="compositionally biased region" description="Low complexity" evidence="1">
    <location>
        <begin position="35"/>
        <end position="75"/>
    </location>
</feature>
<reference evidence="4 5" key="1">
    <citation type="submission" date="2016-10" db="EMBL/GenBank/DDBJ databases">
        <title>Draft genome sequence of Coniochaeta ligniaria NRRL30616, a lignocellulolytic fungus for bioabatement of inhibitors in plant biomass hydrolysates.</title>
        <authorList>
            <consortium name="DOE Joint Genome Institute"/>
            <person name="Jimenez D.J."/>
            <person name="Hector R.E."/>
            <person name="Riley R."/>
            <person name="Sun H."/>
            <person name="Grigoriev I.V."/>
            <person name="Van Elsas J.D."/>
            <person name="Nichols N.N."/>
        </authorList>
    </citation>
    <scope>NUCLEOTIDE SEQUENCE [LARGE SCALE GENOMIC DNA]</scope>
    <source>
        <strain evidence="4 5">NRRL 30616</strain>
    </source>
</reference>
<feature type="compositionally biased region" description="Acidic residues" evidence="1">
    <location>
        <begin position="538"/>
        <end position="551"/>
    </location>
</feature>
<keyword evidence="2" id="KW-0732">Signal</keyword>
<evidence type="ECO:0000256" key="1">
    <source>
        <dbReference type="SAM" id="MobiDB-lite"/>
    </source>
</evidence>
<feature type="region of interest" description="Disordered" evidence="1">
    <location>
        <begin position="31"/>
        <end position="75"/>
    </location>
</feature>
<feature type="region of interest" description="Disordered" evidence="1">
    <location>
        <begin position="530"/>
        <end position="599"/>
    </location>
</feature>
<accession>A0A1J7JDQ8</accession>
<feature type="region of interest" description="Disordered" evidence="1">
    <location>
        <begin position="437"/>
        <end position="473"/>
    </location>
</feature>
<protein>
    <recommendedName>
        <fullName evidence="3">DUF4246 domain-containing protein</fullName>
    </recommendedName>
</protein>
<evidence type="ECO:0000256" key="2">
    <source>
        <dbReference type="SAM" id="SignalP"/>
    </source>
</evidence>
<dbReference type="PANTHER" id="PTHR33119:SF1">
    <property type="entry name" value="FE2OG DIOXYGENASE DOMAIN-CONTAINING PROTEIN"/>
    <property type="match status" value="1"/>
</dbReference>
<name>A0A1J7JDQ8_9PEZI</name>
<feature type="signal peptide" evidence="2">
    <location>
        <begin position="1"/>
        <end position="20"/>
    </location>
</feature>
<dbReference type="InterPro" id="IPR025340">
    <property type="entry name" value="DUF4246"/>
</dbReference>
<feature type="compositionally biased region" description="Polar residues" evidence="1">
    <location>
        <begin position="558"/>
        <end position="568"/>
    </location>
</feature>
<feature type="region of interest" description="Disordered" evidence="1">
    <location>
        <begin position="486"/>
        <end position="518"/>
    </location>
</feature>
<proteinExistence type="predicted"/>
<feature type="compositionally biased region" description="Basic and acidic residues" evidence="1">
    <location>
        <begin position="488"/>
        <end position="501"/>
    </location>
</feature>
<keyword evidence="5" id="KW-1185">Reference proteome</keyword>
<dbReference type="InParanoid" id="A0A1J7JDQ8"/>
<sequence>MPSVLRSALLALGVVPLASGQLQTLSILTPGQTKTTSTPAAPSSTTASISSLPTSSTPPSSSIVSSQSSSSTATTTDDPLVLTTIFTQPTDCATGITEIAAWSTELWQNIVNPVPSLTLSSCYPSQFYYSAVATSVLPPFKDLVCPLNWETYQVNSTYLICCPSGYGLYAPNYYSTERPGLDAVCTSDVWPNVLIDITSYDATGLATTIATSAGDNGTLVFATAFDGTLAAHIATSPPSPASSSHFFSSTSIPTSSTSSSSARSSSPASSSASSTTTSTLTAISQLLTCGVRVSLPVLVFMCFLLGELSGGPWSMPRLALAARLPMTEANHAWDLNNSCSGPLRVPGFGGIPVDYQLPVDARFAHGVREWRQSPMVTAQESAMVAVMDRLTDKPTWYVDVFDDAIVAQWRRELGPGPLHRESPPDERREDLGLVCAGASRQGPSTTGSIGTSRCWIPGPASTRPTLPSSGPLARCSGGLIAPLAHQYEANRERRERREQLERSQMNRFGQDAGQQAQADDHELIENGYTVNNGAPAVEESEEMTEGEEDEEASHMITDAQNASDNQQAVEDGRQGEDYNTTWHPNMVEDESDDDLSEPRFMFDDDLADVSDMEDDDEGNNGEDDDIYWDWSRQTRPVREGKILDFAGSAHMISAFVDPLLFPLVYGRTLVLQQGGLRHRSAMLISCANHSAARYGESPTVIAMS</sequence>
<dbReference type="Pfam" id="PF21666">
    <property type="entry name" value="DUF4246_N"/>
    <property type="match status" value="1"/>
</dbReference>
<evidence type="ECO:0000313" key="5">
    <source>
        <dbReference type="Proteomes" id="UP000182658"/>
    </source>
</evidence>
<organism evidence="4 5">
    <name type="scientific">Coniochaeta ligniaria NRRL 30616</name>
    <dbReference type="NCBI Taxonomy" id="1408157"/>
    <lineage>
        <taxon>Eukaryota</taxon>
        <taxon>Fungi</taxon>
        <taxon>Dikarya</taxon>
        <taxon>Ascomycota</taxon>
        <taxon>Pezizomycotina</taxon>
        <taxon>Sordariomycetes</taxon>
        <taxon>Sordariomycetidae</taxon>
        <taxon>Coniochaetales</taxon>
        <taxon>Coniochaetaceae</taxon>
        <taxon>Coniochaeta</taxon>
    </lineage>
</organism>
<feature type="domain" description="DUF4246" evidence="3">
    <location>
        <begin position="345"/>
        <end position="412"/>
    </location>
</feature>
<dbReference type="EMBL" id="KV875099">
    <property type="protein sequence ID" value="OIW27856.1"/>
    <property type="molecule type" value="Genomic_DNA"/>
</dbReference>
<dbReference type="InterPro" id="IPR049207">
    <property type="entry name" value="DUF4246_N"/>
</dbReference>
<dbReference type="AlphaFoldDB" id="A0A1J7JDQ8"/>
<feature type="compositionally biased region" description="Polar residues" evidence="1">
    <location>
        <begin position="441"/>
        <end position="451"/>
    </location>
</feature>
<evidence type="ECO:0000259" key="3">
    <source>
        <dbReference type="Pfam" id="PF21666"/>
    </source>
</evidence>
<dbReference type="OrthoDB" id="5152880at2759"/>
<dbReference type="PANTHER" id="PTHR33119">
    <property type="entry name" value="IFI3P"/>
    <property type="match status" value="1"/>
</dbReference>
<dbReference type="Proteomes" id="UP000182658">
    <property type="component" value="Unassembled WGS sequence"/>
</dbReference>
<feature type="chain" id="PRO_5012362842" description="DUF4246 domain-containing protein" evidence="2">
    <location>
        <begin position="21"/>
        <end position="704"/>
    </location>
</feature>
<gene>
    <name evidence="4" type="ORF">CONLIGDRAFT_705794</name>
</gene>
<dbReference type="STRING" id="1408157.A0A1J7JDQ8"/>
<feature type="region of interest" description="Disordered" evidence="1">
    <location>
        <begin position="255"/>
        <end position="274"/>
    </location>
</feature>
<evidence type="ECO:0000313" key="4">
    <source>
        <dbReference type="EMBL" id="OIW27856.1"/>
    </source>
</evidence>